<evidence type="ECO:0000313" key="2">
    <source>
        <dbReference type="EMBL" id="AKJ04326.1"/>
    </source>
</evidence>
<dbReference type="PANTHER" id="PTHR16128:SF5">
    <property type="entry name" value="FAD_NAD(P)-BINDING OXIDOREDUCTASE FAMILY PROTEIN"/>
    <property type="match status" value="1"/>
</dbReference>
<evidence type="ECO:0000313" key="3">
    <source>
        <dbReference type="Proteomes" id="UP000035579"/>
    </source>
</evidence>
<dbReference type="Pfam" id="PF13450">
    <property type="entry name" value="NAD_binding_8"/>
    <property type="match status" value="1"/>
</dbReference>
<protein>
    <submittedName>
        <fullName evidence="2">Amine oxidase, flavin-containing protein</fullName>
    </submittedName>
</protein>
<accession>A0AAC8QC05</accession>
<dbReference type="KEGG" id="age:AA314_05952"/>
<dbReference type="Proteomes" id="UP000035579">
    <property type="component" value="Chromosome"/>
</dbReference>
<feature type="domain" description="Amine oxidase" evidence="1">
    <location>
        <begin position="114"/>
        <end position="338"/>
    </location>
</feature>
<dbReference type="InterPro" id="IPR036188">
    <property type="entry name" value="FAD/NAD-bd_sf"/>
</dbReference>
<dbReference type="EMBL" id="CP011509">
    <property type="protein sequence ID" value="AKJ04326.1"/>
    <property type="molecule type" value="Genomic_DNA"/>
</dbReference>
<proteinExistence type="predicted"/>
<dbReference type="Gene3D" id="3.90.660.10">
    <property type="match status" value="1"/>
</dbReference>
<sequence>MASSLPPDSSHPSRTMTPPRVAIIGAGLAGLTLARFLTETGFPVKVFDKGRGPAGRMSTRREDGGGTFDHGAQYFTARDPGFQRMVGTWVEQGLVAEWRGRFGSLEHGTVTPQTEGPVRYVGVPGMNAVARRLASGVDLRSGVRVEHVRREADAWALTSESGEALGTFEVVVAAVPAPQAVPLLSGAPELAARAAGVRMEPCWAVMASFDAPVALPLDGVFLHGSPLSWAARDSSKPGRPPGERWVLHASPEFTREHLEEAPEAVAPLLLEAFARAAGVEVRPREARAHRWRYARAEPALTEGALFDERTGLGACGDWCAGSRVEGAFVSAVAVSRRIALMAR</sequence>
<organism evidence="2 3">
    <name type="scientific">Archangium gephyra</name>
    <dbReference type="NCBI Taxonomy" id="48"/>
    <lineage>
        <taxon>Bacteria</taxon>
        <taxon>Pseudomonadati</taxon>
        <taxon>Myxococcota</taxon>
        <taxon>Myxococcia</taxon>
        <taxon>Myxococcales</taxon>
        <taxon>Cystobacterineae</taxon>
        <taxon>Archangiaceae</taxon>
        <taxon>Archangium</taxon>
    </lineage>
</organism>
<evidence type="ECO:0000259" key="1">
    <source>
        <dbReference type="Pfam" id="PF01593"/>
    </source>
</evidence>
<name>A0AAC8QC05_9BACT</name>
<dbReference type="RefSeq" id="WP_053066780.1">
    <property type="nucleotide sequence ID" value="NZ_CP011509.1"/>
</dbReference>
<dbReference type="AlphaFoldDB" id="A0AAC8QC05"/>
<dbReference type="Gene3D" id="3.50.50.60">
    <property type="entry name" value="FAD/NAD(P)-binding domain"/>
    <property type="match status" value="1"/>
</dbReference>
<dbReference type="InterPro" id="IPR002937">
    <property type="entry name" value="Amino_oxidase"/>
</dbReference>
<dbReference type="Pfam" id="PF01593">
    <property type="entry name" value="Amino_oxidase"/>
    <property type="match status" value="1"/>
</dbReference>
<gene>
    <name evidence="2" type="ORF">AA314_05952</name>
</gene>
<dbReference type="SUPFAM" id="SSF51905">
    <property type="entry name" value="FAD/NAD(P)-binding domain"/>
    <property type="match status" value="1"/>
</dbReference>
<dbReference type="GO" id="GO:0016491">
    <property type="term" value="F:oxidoreductase activity"/>
    <property type="evidence" value="ECO:0007669"/>
    <property type="project" value="InterPro"/>
</dbReference>
<dbReference type="PRINTS" id="PR00419">
    <property type="entry name" value="ADXRDTASE"/>
</dbReference>
<reference evidence="2 3" key="1">
    <citation type="submission" date="2015-05" db="EMBL/GenBank/DDBJ databases">
        <title>Genome assembly of Archangium gephyra DSM 2261.</title>
        <authorList>
            <person name="Sharma G."/>
            <person name="Subramanian S."/>
        </authorList>
    </citation>
    <scope>NUCLEOTIDE SEQUENCE [LARGE SCALE GENOMIC DNA]</scope>
    <source>
        <strain evidence="2 3">DSM 2261</strain>
    </source>
</reference>
<dbReference type="PANTHER" id="PTHR16128">
    <property type="entry name" value="FAD/NAD(P)-BINDING OXIDOREDUCTASE FAMILY PROTEIN"/>
    <property type="match status" value="1"/>
</dbReference>